<feature type="transmembrane region" description="Helical" evidence="3">
    <location>
        <begin position="147"/>
        <end position="171"/>
    </location>
</feature>
<keyword evidence="2" id="KW-0813">Transport</keyword>
<evidence type="ECO:0000313" key="5">
    <source>
        <dbReference type="Proteomes" id="UP001220395"/>
    </source>
</evidence>
<evidence type="ECO:0000256" key="3">
    <source>
        <dbReference type="SAM" id="Phobius"/>
    </source>
</evidence>
<keyword evidence="3" id="KW-1133">Transmembrane helix</keyword>
<dbReference type="InterPro" id="IPR003784">
    <property type="entry name" value="BioY"/>
</dbReference>
<keyword evidence="2" id="KW-1003">Cell membrane</keyword>
<keyword evidence="3" id="KW-0812">Transmembrane</keyword>
<dbReference type="PIRSF" id="PIRSF016661">
    <property type="entry name" value="BioY"/>
    <property type="match status" value="1"/>
</dbReference>
<feature type="transmembrane region" description="Helical" evidence="3">
    <location>
        <begin position="84"/>
        <end position="109"/>
    </location>
</feature>
<dbReference type="RefSeq" id="WP_273685816.1">
    <property type="nucleotide sequence ID" value="NZ_CP117411.1"/>
</dbReference>
<keyword evidence="2 3" id="KW-0472">Membrane</keyword>
<evidence type="ECO:0000256" key="1">
    <source>
        <dbReference type="ARBA" id="ARBA00010692"/>
    </source>
</evidence>
<feature type="transmembrane region" description="Helical" evidence="3">
    <location>
        <begin position="121"/>
        <end position="141"/>
    </location>
</feature>
<accession>A0ABY7TFF5</accession>
<comment type="similarity">
    <text evidence="1 2">Belongs to the BioY family.</text>
</comment>
<organism evidence="4 5">
    <name type="scientific">Sphingomonas naphthae</name>
    <dbReference type="NCBI Taxonomy" id="1813468"/>
    <lineage>
        <taxon>Bacteria</taxon>
        <taxon>Pseudomonadati</taxon>
        <taxon>Pseudomonadota</taxon>
        <taxon>Alphaproteobacteria</taxon>
        <taxon>Sphingomonadales</taxon>
        <taxon>Sphingomonadaceae</taxon>
        <taxon>Sphingomonas</taxon>
    </lineage>
</organism>
<dbReference type="Proteomes" id="UP001220395">
    <property type="component" value="Chromosome"/>
</dbReference>
<evidence type="ECO:0000256" key="2">
    <source>
        <dbReference type="PIRNR" id="PIRNR016661"/>
    </source>
</evidence>
<gene>
    <name evidence="4" type="ORF">PQ455_09400</name>
</gene>
<evidence type="ECO:0000313" key="4">
    <source>
        <dbReference type="EMBL" id="WCT71869.1"/>
    </source>
</evidence>
<protein>
    <recommendedName>
        <fullName evidence="2">Biotin transporter</fullName>
    </recommendedName>
</protein>
<name>A0ABY7TFF5_9SPHN</name>
<dbReference type="PANTHER" id="PTHR34295">
    <property type="entry name" value="BIOTIN TRANSPORTER BIOY"/>
    <property type="match status" value="1"/>
</dbReference>
<dbReference type="Gene3D" id="1.10.1760.20">
    <property type="match status" value="1"/>
</dbReference>
<dbReference type="Pfam" id="PF02632">
    <property type="entry name" value="BioY"/>
    <property type="match status" value="1"/>
</dbReference>
<feature type="transmembrane region" description="Helical" evidence="3">
    <location>
        <begin position="45"/>
        <end position="78"/>
    </location>
</feature>
<comment type="subcellular location">
    <subcellularLocation>
        <location evidence="2">Cell membrane</location>
        <topology evidence="2">Multi-pass membrane protein</topology>
    </subcellularLocation>
</comment>
<keyword evidence="5" id="KW-1185">Reference proteome</keyword>
<sequence>MLFPLSASTGFRTTGIALVAGIGALGLASRIAIPMVPVPITGQTLVVTLIGALYGPRLGMFTVVAWLIAAALGLPLLAEGASGIARFTGATGGYLIAFPFAAGLVGYLARHGHCARSGPAFAVMLAGNAVCLAIGTVWLAGQKGAGIAIQAGLLPFVPGAIIKSALAALIASRLIRP</sequence>
<dbReference type="PANTHER" id="PTHR34295:SF1">
    <property type="entry name" value="BIOTIN TRANSPORTER BIOY"/>
    <property type="match status" value="1"/>
</dbReference>
<feature type="transmembrane region" description="Helical" evidence="3">
    <location>
        <begin position="15"/>
        <end position="33"/>
    </location>
</feature>
<dbReference type="EMBL" id="CP117411">
    <property type="protein sequence ID" value="WCT71869.1"/>
    <property type="molecule type" value="Genomic_DNA"/>
</dbReference>
<proteinExistence type="inferred from homology"/>
<reference evidence="4 5" key="1">
    <citation type="submission" date="2023-02" db="EMBL/GenBank/DDBJ databases">
        <title>Genome sequence of Sphingomonas naphthae.</title>
        <authorList>
            <person name="Kim S."/>
            <person name="Heo J."/>
            <person name="Kwon S.-W."/>
        </authorList>
    </citation>
    <scope>NUCLEOTIDE SEQUENCE [LARGE SCALE GENOMIC DNA]</scope>
    <source>
        <strain evidence="4 5">KACC 18716</strain>
    </source>
</reference>